<dbReference type="GO" id="GO:0033539">
    <property type="term" value="P:fatty acid beta-oxidation using acyl-CoA dehydrogenase"/>
    <property type="evidence" value="ECO:0007669"/>
    <property type="project" value="TreeGrafter"/>
</dbReference>
<dbReference type="InterPro" id="IPR014730">
    <property type="entry name" value="ETF_a/b_N"/>
</dbReference>
<comment type="caution">
    <text evidence="4">The sequence shown here is derived from an EMBL/GenBank/DDBJ whole genome shotgun (WGS) entry which is preliminary data.</text>
</comment>
<evidence type="ECO:0000313" key="9">
    <source>
        <dbReference type="EMBL" id="RHA02315.1"/>
    </source>
</evidence>
<evidence type="ECO:0000313" key="6">
    <source>
        <dbReference type="EMBL" id="RGN92635.1"/>
    </source>
</evidence>
<dbReference type="EMBL" id="QRNS01000003">
    <property type="protein sequence ID" value="RHK65574.1"/>
    <property type="molecule type" value="Genomic_DNA"/>
</dbReference>
<dbReference type="EMBL" id="QSEW01000001">
    <property type="protein sequence ID" value="RHA02315.1"/>
    <property type="molecule type" value="Genomic_DNA"/>
</dbReference>
<organism evidence="4 15">
    <name type="scientific">Dorea formicigenerans</name>
    <dbReference type="NCBI Taxonomy" id="39486"/>
    <lineage>
        <taxon>Bacteria</taxon>
        <taxon>Bacillati</taxon>
        <taxon>Bacillota</taxon>
        <taxon>Clostridia</taxon>
        <taxon>Lachnospirales</taxon>
        <taxon>Lachnospiraceae</taxon>
        <taxon>Dorea</taxon>
    </lineage>
</organism>
<evidence type="ECO:0000313" key="17">
    <source>
        <dbReference type="Proteomes" id="UP000261324"/>
    </source>
</evidence>
<evidence type="ECO:0000313" key="8">
    <source>
        <dbReference type="EMBL" id="RGW53896.1"/>
    </source>
</evidence>
<dbReference type="PIRSF" id="PIRSF000089">
    <property type="entry name" value="Electra_flavoP_a"/>
    <property type="match status" value="1"/>
</dbReference>
<feature type="binding site" evidence="2">
    <location>
        <begin position="246"/>
        <end position="247"/>
    </location>
    <ligand>
        <name>FAD</name>
        <dbReference type="ChEBI" id="CHEBI:57692"/>
    </ligand>
</feature>
<feature type="binding site" evidence="2">
    <location>
        <position position="221"/>
    </location>
    <ligand>
        <name>FAD</name>
        <dbReference type="ChEBI" id="CHEBI:57692"/>
    </ligand>
</feature>
<dbReference type="Proteomes" id="UP000284742">
    <property type="component" value="Unassembled WGS sequence"/>
</dbReference>
<dbReference type="Proteomes" id="UP000260664">
    <property type="component" value="Unassembled WGS sequence"/>
</dbReference>
<proteinExistence type="inferred from homology"/>
<evidence type="ECO:0000313" key="10">
    <source>
        <dbReference type="EMBL" id="RHC10636.1"/>
    </source>
</evidence>
<evidence type="ECO:0000259" key="3">
    <source>
        <dbReference type="SMART" id="SM00893"/>
    </source>
</evidence>
<feature type="binding site" evidence="2">
    <location>
        <begin position="260"/>
        <end position="264"/>
    </location>
    <ligand>
        <name>FAD</name>
        <dbReference type="ChEBI" id="CHEBI:57692"/>
    </ligand>
</feature>
<sequence>MANGICVYAESYNGELETVAAELVSAAKGLAETTKEKVQAIVLSDHAEELVKELDKLGVDEIYAVKADHDITLQDDAVSAAIAEMLKKIEPSAVLVPATPQGRSIFSRVAMRLGCGMTADCTEVLAAQREDGSFYIKQNKPSYGENVFVTILTKEGIYPQMMTVRPGVYAACEAKESGNANVTFFDDIKIEKSGVEILEELPAENTTDSILGAEVVVVGGRGVLEDDNFELLEKFAEKVGGAIGGTRPMVDSEMIPFNHQIGQTGLTIRPKICISFGVSGAIQHTEGIKDTNLYVAVNTDENAAIFGVADYGIQADLKEILENYLTL</sequence>
<dbReference type="SUPFAM" id="SSF52467">
    <property type="entry name" value="DHS-like NAD/FAD-binding domain"/>
    <property type="match status" value="1"/>
</dbReference>
<evidence type="ECO:0000313" key="12">
    <source>
        <dbReference type="EMBL" id="RHK65574.1"/>
    </source>
</evidence>
<accession>A0A3E4F998</accession>
<evidence type="ECO:0000313" key="21">
    <source>
        <dbReference type="Proteomes" id="UP000284152"/>
    </source>
</evidence>
<dbReference type="Proteomes" id="UP000285652">
    <property type="component" value="Unassembled WGS sequence"/>
</dbReference>
<evidence type="ECO:0000313" key="23">
    <source>
        <dbReference type="Proteomes" id="UP000284962"/>
    </source>
</evidence>
<keyword evidence="2" id="KW-0285">Flavoprotein</keyword>
<comment type="cofactor">
    <cofactor evidence="2">
        <name>FAD</name>
        <dbReference type="ChEBI" id="CHEBI:57692"/>
    </cofactor>
    <text evidence="2">Binds 1 FAD per dimer.</text>
</comment>
<evidence type="ECO:0000313" key="13">
    <source>
        <dbReference type="EMBL" id="RHL89928.1"/>
    </source>
</evidence>
<evidence type="ECO:0000313" key="5">
    <source>
        <dbReference type="EMBL" id="RGK86456.1"/>
    </source>
</evidence>
<dbReference type="Pfam" id="PF00766">
    <property type="entry name" value="ETF_alpha"/>
    <property type="match status" value="1"/>
</dbReference>
<dbReference type="EMBL" id="QSRA01000001">
    <property type="protein sequence ID" value="RGK86456.1"/>
    <property type="molecule type" value="Genomic_DNA"/>
</dbReference>
<comment type="similarity">
    <text evidence="1">Belongs to the ETF alpha-subunit/FixB family.</text>
</comment>
<evidence type="ECO:0000313" key="4">
    <source>
        <dbReference type="EMBL" id="RGI86181.1"/>
    </source>
</evidence>
<dbReference type="Gene3D" id="3.40.50.1220">
    <property type="entry name" value="TPP-binding domain"/>
    <property type="match status" value="1"/>
</dbReference>
<dbReference type="GeneID" id="92864414"/>
<dbReference type="Gene3D" id="3.40.50.620">
    <property type="entry name" value="HUPs"/>
    <property type="match status" value="1"/>
</dbReference>
<dbReference type="EMBL" id="QRPD01000002">
    <property type="protein sequence ID" value="RHL89928.1"/>
    <property type="molecule type" value="Genomic_DNA"/>
</dbReference>
<evidence type="ECO:0000313" key="15">
    <source>
        <dbReference type="Proteomes" id="UP000260664"/>
    </source>
</evidence>
<evidence type="ECO:0000313" key="11">
    <source>
        <dbReference type="EMBL" id="RHF80868.1"/>
    </source>
</evidence>
<feature type="binding site" evidence="2">
    <location>
        <position position="298"/>
    </location>
    <ligand>
        <name>FAD</name>
        <dbReference type="ChEBI" id="CHEBI:57692"/>
    </ligand>
</feature>
<evidence type="ECO:0000313" key="25">
    <source>
        <dbReference type="Proteomes" id="UP000285666"/>
    </source>
</evidence>
<dbReference type="InterPro" id="IPR033947">
    <property type="entry name" value="ETF_alpha_N"/>
</dbReference>
<protein>
    <submittedName>
        <fullName evidence="4">Electron transfer flavoprotein subunit alpha/FixB family protein</fullName>
    </submittedName>
</protein>
<dbReference type="EMBL" id="QSAJ01000014">
    <property type="protein sequence ID" value="RGW53896.1"/>
    <property type="molecule type" value="Genomic_DNA"/>
</dbReference>
<dbReference type="EMBL" id="QSHK01000001">
    <property type="protein sequence ID" value="RHC10636.1"/>
    <property type="molecule type" value="Genomic_DNA"/>
</dbReference>
<evidence type="ECO:0000256" key="2">
    <source>
        <dbReference type="PIRSR" id="PIRSR000089-1"/>
    </source>
</evidence>
<dbReference type="RefSeq" id="WP_005332571.1">
    <property type="nucleotide sequence ID" value="NZ_CABJBB010000001.1"/>
</dbReference>
<reference evidence="15 16" key="1">
    <citation type="submission" date="2018-08" db="EMBL/GenBank/DDBJ databases">
        <title>A genome reference for cultivated species of the human gut microbiota.</title>
        <authorList>
            <person name="Zou Y."/>
            <person name="Xue W."/>
            <person name="Luo G."/>
        </authorList>
    </citation>
    <scope>NUCLEOTIDE SEQUENCE [LARGE SCALE GENOMIC DNA]</scope>
    <source>
        <strain evidence="8 18">AF12-11</strain>
        <strain evidence="7 20">AF25-11</strain>
        <strain evidence="14 24">AF31-13BH</strain>
        <strain evidence="13 19">AF36-1BH</strain>
        <strain evidence="12 21">AF42-21</strain>
        <strain evidence="11 25">AM23-7AC</strain>
        <strain evidence="10 22">AM37-5</strain>
        <strain evidence="9 23">AM46-16</strain>
        <strain evidence="6 16">OM03-2</strain>
        <strain evidence="5 17">TF09-3</strain>
        <strain evidence="4 15">TM09-19AC</strain>
    </source>
</reference>
<keyword evidence="2" id="KW-0274">FAD</keyword>
<evidence type="ECO:0000313" key="14">
    <source>
        <dbReference type="EMBL" id="RHN17481.1"/>
    </source>
</evidence>
<dbReference type="EMBL" id="QRQQ01000003">
    <property type="protein sequence ID" value="RHN17481.1"/>
    <property type="molecule type" value="Genomic_DNA"/>
</dbReference>
<evidence type="ECO:0000313" key="19">
    <source>
        <dbReference type="Proteomes" id="UP000283325"/>
    </source>
</evidence>
<dbReference type="InterPro" id="IPR029035">
    <property type="entry name" value="DHS-like_NAD/FAD-binding_dom"/>
</dbReference>
<dbReference type="Proteomes" id="UP000260841">
    <property type="component" value="Unassembled WGS sequence"/>
</dbReference>
<dbReference type="InterPro" id="IPR014729">
    <property type="entry name" value="Rossmann-like_a/b/a_fold"/>
</dbReference>
<evidence type="ECO:0000313" key="16">
    <source>
        <dbReference type="Proteomes" id="UP000260841"/>
    </source>
</evidence>
<dbReference type="EMBL" id="QSOI01000002">
    <property type="protein sequence ID" value="RGI86181.1"/>
    <property type="molecule type" value="Genomic_DNA"/>
</dbReference>
<evidence type="ECO:0000313" key="18">
    <source>
        <dbReference type="Proteomes" id="UP000266376"/>
    </source>
</evidence>
<feature type="binding site" evidence="2">
    <location>
        <begin position="277"/>
        <end position="284"/>
    </location>
    <ligand>
        <name>FAD</name>
        <dbReference type="ChEBI" id="CHEBI:57692"/>
    </ligand>
</feature>
<dbReference type="SUPFAM" id="SSF52402">
    <property type="entry name" value="Adenine nucleotide alpha hydrolases-like"/>
    <property type="match status" value="1"/>
</dbReference>
<evidence type="ECO:0000313" key="7">
    <source>
        <dbReference type="EMBL" id="RGR60739.1"/>
    </source>
</evidence>
<dbReference type="Proteomes" id="UP000284962">
    <property type="component" value="Unassembled WGS sequence"/>
</dbReference>
<dbReference type="PANTHER" id="PTHR43153">
    <property type="entry name" value="ELECTRON TRANSFER FLAVOPROTEIN ALPHA"/>
    <property type="match status" value="1"/>
</dbReference>
<dbReference type="Proteomes" id="UP000261324">
    <property type="component" value="Unassembled WGS sequence"/>
</dbReference>
<dbReference type="EMBL" id="QRHN01000001">
    <property type="protein sequence ID" value="RHF80868.1"/>
    <property type="molecule type" value="Genomic_DNA"/>
</dbReference>
<evidence type="ECO:0000256" key="1">
    <source>
        <dbReference type="ARBA" id="ARBA00005817"/>
    </source>
</evidence>
<dbReference type="Proteomes" id="UP000283652">
    <property type="component" value="Unassembled WGS sequence"/>
</dbReference>
<dbReference type="Proteomes" id="UP000284152">
    <property type="component" value="Unassembled WGS sequence"/>
</dbReference>
<dbReference type="SMART" id="SM00893">
    <property type="entry name" value="ETF"/>
    <property type="match status" value="1"/>
</dbReference>
<dbReference type="CDD" id="cd01715">
    <property type="entry name" value="ETF_alpha"/>
    <property type="match status" value="1"/>
</dbReference>
<dbReference type="GO" id="GO:0009055">
    <property type="term" value="F:electron transfer activity"/>
    <property type="evidence" value="ECO:0007669"/>
    <property type="project" value="InterPro"/>
</dbReference>
<dbReference type="PANTHER" id="PTHR43153:SF1">
    <property type="entry name" value="ELECTRON TRANSFER FLAVOPROTEIN SUBUNIT ALPHA, MITOCHONDRIAL"/>
    <property type="match status" value="1"/>
</dbReference>
<dbReference type="Proteomes" id="UP000285666">
    <property type="component" value="Unassembled WGS sequence"/>
</dbReference>
<dbReference type="InterPro" id="IPR001308">
    <property type="entry name" value="ETF_a/FixB"/>
</dbReference>
<name>A0A3E4F998_9FIRM</name>
<evidence type="ECO:0000313" key="22">
    <source>
        <dbReference type="Proteomes" id="UP000284742"/>
    </source>
</evidence>
<dbReference type="EMBL" id="QSVB01000003">
    <property type="protein sequence ID" value="RGN92635.1"/>
    <property type="molecule type" value="Genomic_DNA"/>
</dbReference>
<dbReference type="Proteomes" id="UP000283325">
    <property type="component" value="Unassembled WGS sequence"/>
</dbReference>
<evidence type="ECO:0000313" key="20">
    <source>
        <dbReference type="Proteomes" id="UP000283652"/>
    </source>
</evidence>
<feature type="domain" description="Electron transfer flavoprotein alpha/beta-subunit N-terminal" evidence="3">
    <location>
        <begin position="5"/>
        <end position="197"/>
    </location>
</feature>
<dbReference type="InterPro" id="IPR014731">
    <property type="entry name" value="ETF_asu_C"/>
</dbReference>
<dbReference type="GO" id="GO:0050660">
    <property type="term" value="F:flavin adenine dinucleotide binding"/>
    <property type="evidence" value="ECO:0007669"/>
    <property type="project" value="InterPro"/>
</dbReference>
<evidence type="ECO:0000313" key="24">
    <source>
        <dbReference type="Proteomes" id="UP000285652"/>
    </source>
</evidence>
<dbReference type="EMBL" id="QRUK01000003">
    <property type="protein sequence ID" value="RGR60739.1"/>
    <property type="molecule type" value="Genomic_DNA"/>
</dbReference>
<gene>
    <name evidence="12" type="ORF">DW054_02640</name>
    <name evidence="11" type="ORF">DW658_01040</name>
    <name evidence="10" type="ORF">DW860_00950</name>
    <name evidence="9" type="ORF">DW957_01415</name>
    <name evidence="8" type="ORF">DWV67_07355</name>
    <name evidence="7" type="ORF">DWY33_03095</name>
    <name evidence="14" type="ORF">DWZ24_05095</name>
    <name evidence="13" type="ORF">DWZ98_03760</name>
    <name evidence="6" type="ORF">DXB36_04455</name>
    <name evidence="5" type="ORF">DXC93_01115</name>
    <name evidence="4" type="ORF">DXD84_01860</name>
</gene>
<dbReference type="Pfam" id="PF01012">
    <property type="entry name" value="ETF"/>
    <property type="match status" value="1"/>
</dbReference>
<dbReference type="Proteomes" id="UP000266376">
    <property type="component" value="Unassembled WGS sequence"/>
</dbReference>
<dbReference type="AlphaFoldDB" id="A0A3E4F998"/>